<evidence type="ECO:0000256" key="5">
    <source>
        <dbReference type="ARBA" id="ARBA00022927"/>
    </source>
</evidence>
<dbReference type="InterPro" id="IPR017105">
    <property type="entry name" value="AP3_complex_dsu"/>
</dbReference>
<dbReference type="Proteomes" id="UP000076874">
    <property type="component" value="Unassembled WGS sequence"/>
</dbReference>
<dbReference type="GO" id="GO:0010008">
    <property type="term" value="C:endosome membrane"/>
    <property type="evidence" value="ECO:0007669"/>
    <property type="project" value="TreeGrafter"/>
</dbReference>
<dbReference type="EMBL" id="AZHD01000004">
    <property type="protein sequence ID" value="OAA64512.1"/>
    <property type="molecule type" value="Genomic_DNA"/>
</dbReference>
<dbReference type="GO" id="GO:0006896">
    <property type="term" value="P:Golgi to vacuole transport"/>
    <property type="evidence" value="ECO:0007669"/>
    <property type="project" value="TreeGrafter"/>
</dbReference>
<evidence type="ECO:0000256" key="8">
    <source>
        <dbReference type="SAM" id="Coils"/>
    </source>
</evidence>
<dbReference type="InterPro" id="IPR016024">
    <property type="entry name" value="ARM-type_fold"/>
</dbReference>
<keyword evidence="4" id="KW-0677">Repeat</keyword>
<feature type="compositionally biased region" description="Basic residues" evidence="9">
    <location>
        <begin position="917"/>
        <end position="932"/>
    </location>
</feature>
<feature type="region of interest" description="Disordered" evidence="9">
    <location>
        <begin position="382"/>
        <end position="418"/>
    </location>
</feature>
<sequence length="1128" mass="121609">MARFEKSLLDLIRGLRHHKGNEKAYIQNCLKECRTEVRSQDMDIKATALLKLVYLEMVGHDMSWASFHVLEVMSSQKLHQKRIGYLAAVQSFRSDTEVLMLATNLLKKDLSATSPVTIQLPIATLPHVITPSLALSVLPDLLPRLKHSHRVIRKKTIVTLYRMALVYPETLRAAWPQIKERLMDPSEDPSVTAAIVNVICELGWRRPHDFLPLAPRLFELLVDGGNNWMAIKLIKLFATLTPLEPRLVRKLLPPLTDIIRTTMAMSLLYECINGIIQGGILGSDDDTTGREEIASLCVTKLREMVTIDDDPNLKYVALLAFNKIVATHPFLVAQQEDVIMECIDSPDITIRIQALDLVQGMVSTDNLVSIVGRLMRQLKQSSSAEPRKPVEVRQIEFRADSDDETEAASSARQAKNQEAPLPEDYKVGVINRVLSMCSRDNYGHLTDFDWYIDVLIQLLRTAPSAQAGDGGGDLDGDSTYGGLHQSTSAAGIAEKIGNELRNVAVKVHVMRPAAVRAADAVVTQLCKGAGAAVAPQVNSTALKPIVWIVGEYAPFLPSAGDTLSNLLQLLPRISVAEVLATCLQSAVKLFALIAGDDRVAWTAERKSTVALLMARIIHVLEPLCQHPSLEVQERAVEFSELLKLAAEAVSAQPASSGGGGGSDGGDEQQDPPLLLTEAIPSLFRGWELNSVAKGAQLNVPLPSGLDLDEPINPNLNALLTEADQVSLPEEADDEFEAYYHQRPAPSHISSTTVVEPPASHRLQDGSQQHAVASASSYQQQRPDEEAYLDADILARRRAERDERNRDDPFYIPLGSGARAERTSTPIHDILQNANGQDLDIDAIPVMQLDLQTLGGGSGGSGGGGGGAKAATAPPGRPSQPPLEQRAAPPALAPSRARPKMVVAADETLATGSSGRGSRPRQQHKPPRGKKAKPSLLQVDSSHIGALSLNDDDDGGGGGARPAVSAYDYERQQRADAEMAQALKEIEKRRLEMQRANERVQMAQGVSVEGTVVATKTKKTKKKKSPAAETAGATTTKKTKKAAEATPAAEAKSGDAAGDGTAYGVDEGNDEAGQGTATVAKKKKKRTVAAPGDEGASAPSMEAAVVKPKKKKKTKKVIDLQSPQPDLAS</sequence>
<keyword evidence="6" id="KW-0472">Membrane</keyword>
<feature type="region of interest" description="Disordered" evidence="9">
    <location>
        <begin position="853"/>
        <end position="967"/>
    </location>
</feature>
<comment type="caution">
    <text evidence="11">The sequence shown here is derived from an EMBL/GenBank/DDBJ whole genome shotgun (WGS) entry which is preliminary data.</text>
</comment>
<comment type="subunit">
    <text evidence="7">Adaptor protein complex 3 (AP-3) is a heterotetramer.</text>
</comment>
<feature type="compositionally biased region" description="Low complexity" evidence="9">
    <location>
        <begin position="1026"/>
        <end position="1035"/>
    </location>
</feature>
<feature type="compositionally biased region" description="Gly residues" evidence="9">
    <location>
        <begin position="853"/>
        <end position="867"/>
    </location>
</feature>
<comment type="subcellular location">
    <subcellularLocation>
        <location evidence="1">Endomembrane system</location>
    </subcellularLocation>
    <subcellularLocation>
        <location evidence="7">Golgi apparatus</location>
    </subcellularLocation>
</comment>
<dbReference type="SUPFAM" id="SSF48371">
    <property type="entry name" value="ARM repeat"/>
    <property type="match status" value="1"/>
</dbReference>
<evidence type="ECO:0000256" key="4">
    <source>
        <dbReference type="ARBA" id="ARBA00022737"/>
    </source>
</evidence>
<feature type="compositionally biased region" description="Basic and acidic residues" evidence="9">
    <location>
        <begin position="385"/>
        <end position="400"/>
    </location>
</feature>
<feature type="compositionally biased region" description="Low complexity" evidence="9">
    <location>
        <begin position="885"/>
        <end position="895"/>
    </location>
</feature>
<reference evidence="11 12" key="1">
    <citation type="journal article" date="2016" name="Genome Biol. Evol.">
        <title>Divergent and convergent evolution of fungal pathogenicity.</title>
        <authorList>
            <person name="Shang Y."/>
            <person name="Xiao G."/>
            <person name="Zheng P."/>
            <person name="Cen K."/>
            <person name="Zhan S."/>
            <person name="Wang C."/>
        </authorList>
    </citation>
    <scope>NUCLEOTIDE SEQUENCE [LARGE SCALE GENOMIC DNA]</scope>
    <source>
        <strain evidence="11 12">RCEF 264</strain>
    </source>
</reference>
<dbReference type="GO" id="GO:0030123">
    <property type="term" value="C:AP-3 adaptor complex"/>
    <property type="evidence" value="ECO:0007669"/>
    <property type="project" value="InterPro"/>
</dbReference>
<keyword evidence="7" id="KW-0333">Golgi apparatus</keyword>
<evidence type="ECO:0000256" key="9">
    <source>
        <dbReference type="SAM" id="MobiDB-lite"/>
    </source>
</evidence>
<feature type="compositionally biased region" description="Basic and acidic residues" evidence="9">
    <location>
        <begin position="799"/>
        <end position="808"/>
    </location>
</feature>
<organism evidence="11 12">
    <name type="scientific">Niveomyces insectorum RCEF 264</name>
    <dbReference type="NCBI Taxonomy" id="1081102"/>
    <lineage>
        <taxon>Eukaryota</taxon>
        <taxon>Fungi</taxon>
        <taxon>Dikarya</taxon>
        <taxon>Ascomycota</taxon>
        <taxon>Pezizomycotina</taxon>
        <taxon>Sordariomycetes</taxon>
        <taxon>Hypocreomycetidae</taxon>
        <taxon>Hypocreales</taxon>
        <taxon>Cordycipitaceae</taxon>
        <taxon>Niveomyces</taxon>
    </lineage>
</organism>
<feature type="compositionally biased region" description="Polar residues" evidence="9">
    <location>
        <begin position="764"/>
        <end position="780"/>
    </location>
</feature>
<dbReference type="PIRSF" id="PIRSF037092">
    <property type="entry name" value="AP3_complex_delta"/>
    <property type="match status" value="1"/>
</dbReference>
<gene>
    <name evidence="11" type="ORF">SPI_03159</name>
</gene>
<keyword evidence="3 7" id="KW-0813">Transport</keyword>
<proteinExistence type="inferred from homology"/>
<dbReference type="OrthoDB" id="10264595at2759"/>
<dbReference type="GO" id="GO:0005794">
    <property type="term" value="C:Golgi apparatus"/>
    <property type="evidence" value="ECO:0007669"/>
    <property type="project" value="UniProtKB-SubCell"/>
</dbReference>
<accession>A0A162J6N4</accession>
<feature type="region of interest" description="Disordered" evidence="9">
    <location>
        <begin position="799"/>
        <end position="824"/>
    </location>
</feature>
<dbReference type="Pfam" id="PF01602">
    <property type="entry name" value="Adaptin_N"/>
    <property type="match status" value="1"/>
</dbReference>
<evidence type="ECO:0000256" key="3">
    <source>
        <dbReference type="ARBA" id="ARBA00022448"/>
    </source>
</evidence>
<feature type="compositionally biased region" description="Basic residues" evidence="9">
    <location>
        <begin position="1015"/>
        <end position="1024"/>
    </location>
</feature>
<dbReference type="GO" id="GO:0006623">
    <property type="term" value="P:protein targeting to vacuole"/>
    <property type="evidence" value="ECO:0007669"/>
    <property type="project" value="TreeGrafter"/>
</dbReference>
<comment type="function">
    <text evidence="7">Part of the AP-3 complex, an adaptor-related complex which is not clathrin-associated. The complex is associated with the Golgi region as well as more peripheral structures. It facilitates the budding of vesicles from the Golgi membrane.</text>
</comment>
<dbReference type="PANTHER" id="PTHR22781:SF12">
    <property type="entry name" value="AP-3 COMPLEX SUBUNIT DELTA-1"/>
    <property type="match status" value="1"/>
</dbReference>
<evidence type="ECO:0000259" key="10">
    <source>
        <dbReference type="Pfam" id="PF01602"/>
    </source>
</evidence>
<evidence type="ECO:0000256" key="1">
    <source>
        <dbReference type="ARBA" id="ARBA00004308"/>
    </source>
</evidence>
<protein>
    <recommendedName>
        <fullName evidence="7">AP-3 complex subunit delta</fullName>
    </recommendedName>
</protein>
<evidence type="ECO:0000313" key="12">
    <source>
        <dbReference type="Proteomes" id="UP000076874"/>
    </source>
</evidence>
<feature type="domain" description="Clathrin/coatomer adaptor adaptin-like N-terminal" evidence="10">
    <location>
        <begin position="22"/>
        <end position="644"/>
    </location>
</feature>
<feature type="coiled-coil region" evidence="8">
    <location>
        <begin position="968"/>
        <end position="1002"/>
    </location>
</feature>
<evidence type="ECO:0000313" key="11">
    <source>
        <dbReference type="EMBL" id="OAA64512.1"/>
    </source>
</evidence>
<dbReference type="InterPro" id="IPR002553">
    <property type="entry name" value="Clathrin/coatomer_adapt-like_N"/>
</dbReference>
<comment type="similarity">
    <text evidence="2 7">Belongs to the adaptor complexes large subunit family.</text>
</comment>
<evidence type="ECO:0000256" key="7">
    <source>
        <dbReference type="PIRNR" id="PIRNR037092"/>
    </source>
</evidence>
<evidence type="ECO:0000256" key="6">
    <source>
        <dbReference type="ARBA" id="ARBA00023136"/>
    </source>
</evidence>
<dbReference type="STRING" id="1081102.A0A162J6N4"/>
<keyword evidence="8" id="KW-0175">Coiled coil</keyword>
<evidence type="ECO:0000256" key="2">
    <source>
        <dbReference type="ARBA" id="ARBA00006613"/>
    </source>
</evidence>
<feature type="region of interest" description="Disordered" evidence="9">
    <location>
        <begin position="652"/>
        <end position="672"/>
    </location>
</feature>
<dbReference type="PANTHER" id="PTHR22781">
    <property type="entry name" value="DELTA ADAPTIN-RELATED"/>
    <property type="match status" value="1"/>
</dbReference>
<dbReference type="Gene3D" id="1.25.10.10">
    <property type="entry name" value="Leucine-rich Repeat Variant"/>
    <property type="match status" value="1"/>
</dbReference>
<dbReference type="InterPro" id="IPR011989">
    <property type="entry name" value="ARM-like"/>
</dbReference>
<feature type="compositionally biased region" description="Polar residues" evidence="9">
    <location>
        <begin position="407"/>
        <end position="416"/>
    </location>
</feature>
<keyword evidence="5 7" id="KW-0653">Protein transport</keyword>
<feature type="region of interest" description="Disordered" evidence="9">
    <location>
        <begin position="746"/>
        <end position="787"/>
    </location>
</feature>
<dbReference type="AlphaFoldDB" id="A0A162J6N4"/>
<feature type="region of interest" description="Disordered" evidence="9">
    <location>
        <begin position="1009"/>
        <end position="1128"/>
    </location>
</feature>
<name>A0A162J6N4_9HYPO</name>
<keyword evidence="12" id="KW-1185">Reference proteome</keyword>